<evidence type="ECO:0000259" key="2">
    <source>
        <dbReference type="Pfam" id="PF05970"/>
    </source>
</evidence>
<reference evidence="4 5" key="1">
    <citation type="submission" date="2019-08" db="EMBL/GenBank/DDBJ databases">
        <title>Whole genome of Aphis craccivora.</title>
        <authorList>
            <person name="Voronova N.V."/>
            <person name="Shulinski R.S."/>
            <person name="Bandarenka Y.V."/>
            <person name="Zhorov D.G."/>
            <person name="Warner D."/>
        </authorList>
    </citation>
    <scope>NUCLEOTIDE SEQUENCE [LARGE SCALE GENOMIC DNA]</scope>
    <source>
        <strain evidence="4">180601</strain>
        <tissue evidence="4">Whole Body</tissue>
    </source>
</reference>
<protein>
    <recommendedName>
        <fullName evidence="1">ATP-dependent DNA helicase</fullName>
        <ecNumber evidence="1">5.6.2.3</ecNumber>
    </recommendedName>
</protein>
<keyword evidence="1" id="KW-0067">ATP-binding</keyword>
<evidence type="ECO:0000313" key="5">
    <source>
        <dbReference type="Proteomes" id="UP000478052"/>
    </source>
</evidence>
<keyword evidence="5" id="KW-1185">Reference proteome</keyword>
<dbReference type="CDD" id="cd18809">
    <property type="entry name" value="SF1_C_RecD"/>
    <property type="match status" value="1"/>
</dbReference>
<dbReference type="PANTHER" id="PTHR10492:SF57">
    <property type="entry name" value="ATP-DEPENDENT DNA HELICASE"/>
    <property type="match status" value="1"/>
</dbReference>
<dbReference type="InterPro" id="IPR010285">
    <property type="entry name" value="DNA_helicase_pif1-like_DEAD"/>
</dbReference>
<keyword evidence="1 4" id="KW-0347">Helicase</keyword>
<keyword evidence="1" id="KW-0227">DNA damage</keyword>
<dbReference type="GO" id="GO:0000723">
    <property type="term" value="P:telomere maintenance"/>
    <property type="evidence" value="ECO:0007669"/>
    <property type="project" value="InterPro"/>
</dbReference>
<evidence type="ECO:0000313" key="4">
    <source>
        <dbReference type="EMBL" id="KAF0712143.1"/>
    </source>
</evidence>
<keyword evidence="1" id="KW-0378">Hydrolase</keyword>
<dbReference type="InterPro" id="IPR049163">
    <property type="entry name" value="Pif1-like_2B_dom"/>
</dbReference>
<dbReference type="Pfam" id="PF21530">
    <property type="entry name" value="Pif1_2B_dom"/>
    <property type="match status" value="1"/>
</dbReference>
<evidence type="ECO:0000256" key="1">
    <source>
        <dbReference type="RuleBase" id="RU363044"/>
    </source>
</evidence>
<comment type="cofactor">
    <cofactor evidence="1">
        <name>Mg(2+)</name>
        <dbReference type="ChEBI" id="CHEBI:18420"/>
    </cofactor>
</comment>
<feature type="domain" description="DNA helicase Pif1-like 2B" evidence="3">
    <location>
        <begin position="287"/>
        <end position="332"/>
    </location>
</feature>
<dbReference type="GO" id="GO:0006310">
    <property type="term" value="P:DNA recombination"/>
    <property type="evidence" value="ECO:0007669"/>
    <property type="project" value="UniProtKB-KW"/>
</dbReference>
<dbReference type="OrthoDB" id="6615588at2759"/>
<dbReference type="GO" id="GO:0016787">
    <property type="term" value="F:hydrolase activity"/>
    <property type="evidence" value="ECO:0007669"/>
    <property type="project" value="UniProtKB-KW"/>
</dbReference>
<dbReference type="Proteomes" id="UP000478052">
    <property type="component" value="Unassembled WGS sequence"/>
</dbReference>
<proteinExistence type="inferred from homology"/>
<dbReference type="Gene3D" id="3.40.50.300">
    <property type="entry name" value="P-loop containing nucleotide triphosphate hydrolases"/>
    <property type="match status" value="2"/>
</dbReference>
<dbReference type="EMBL" id="VUJU01011043">
    <property type="protein sequence ID" value="KAF0712143.1"/>
    <property type="molecule type" value="Genomic_DNA"/>
</dbReference>
<comment type="catalytic activity">
    <reaction evidence="1">
        <text>ATP + H2O = ADP + phosphate + H(+)</text>
        <dbReference type="Rhea" id="RHEA:13065"/>
        <dbReference type="ChEBI" id="CHEBI:15377"/>
        <dbReference type="ChEBI" id="CHEBI:15378"/>
        <dbReference type="ChEBI" id="CHEBI:30616"/>
        <dbReference type="ChEBI" id="CHEBI:43474"/>
        <dbReference type="ChEBI" id="CHEBI:456216"/>
        <dbReference type="EC" id="5.6.2.3"/>
    </reaction>
</comment>
<comment type="similarity">
    <text evidence="1">Belongs to the helicase family.</text>
</comment>
<dbReference type="InterPro" id="IPR027417">
    <property type="entry name" value="P-loop_NTPase"/>
</dbReference>
<feature type="domain" description="DNA helicase Pif1-like DEAD-box helicase" evidence="2">
    <location>
        <begin position="58"/>
        <end position="174"/>
    </location>
</feature>
<dbReference type="EC" id="5.6.2.3" evidence="1"/>
<evidence type="ECO:0000259" key="3">
    <source>
        <dbReference type="Pfam" id="PF21530"/>
    </source>
</evidence>
<keyword evidence="1" id="KW-0547">Nucleotide-binding</keyword>
<dbReference type="Pfam" id="PF05970">
    <property type="entry name" value="PIF1"/>
    <property type="match status" value="1"/>
</dbReference>
<keyword evidence="1" id="KW-0233">DNA recombination</keyword>
<dbReference type="GO" id="GO:0006281">
    <property type="term" value="P:DNA repair"/>
    <property type="evidence" value="ECO:0007669"/>
    <property type="project" value="UniProtKB-KW"/>
</dbReference>
<dbReference type="GO" id="GO:0043139">
    <property type="term" value="F:5'-3' DNA helicase activity"/>
    <property type="evidence" value="ECO:0007669"/>
    <property type="project" value="UniProtKB-EC"/>
</dbReference>
<dbReference type="AlphaFoldDB" id="A0A6G0VZA5"/>
<organism evidence="4 5">
    <name type="scientific">Aphis craccivora</name>
    <name type="common">Cowpea aphid</name>
    <dbReference type="NCBI Taxonomy" id="307492"/>
    <lineage>
        <taxon>Eukaryota</taxon>
        <taxon>Metazoa</taxon>
        <taxon>Ecdysozoa</taxon>
        <taxon>Arthropoda</taxon>
        <taxon>Hexapoda</taxon>
        <taxon>Insecta</taxon>
        <taxon>Pterygota</taxon>
        <taxon>Neoptera</taxon>
        <taxon>Paraneoptera</taxon>
        <taxon>Hemiptera</taxon>
        <taxon>Sternorrhyncha</taxon>
        <taxon>Aphidomorpha</taxon>
        <taxon>Aphidoidea</taxon>
        <taxon>Aphididae</taxon>
        <taxon>Aphidini</taxon>
        <taxon>Aphis</taxon>
        <taxon>Aphis</taxon>
    </lineage>
</organism>
<keyword evidence="1" id="KW-0234">DNA repair</keyword>
<gene>
    <name evidence="4" type="ORF">FWK35_00030054</name>
</gene>
<name>A0A6G0VZA5_APHCR</name>
<dbReference type="SUPFAM" id="SSF52540">
    <property type="entry name" value="P-loop containing nucleoside triphosphate hydrolases"/>
    <property type="match status" value="2"/>
</dbReference>
<dbReference type="GO" id="GO:0005524">
    <property type="term" value="F:ATP binding"/>
    <property type="evidence" value="ECO:0007669"/>
    <property type="project" value="UniProtKB-KW"/>
</dbReference>
<dbReference type="PANTHER" id="PTHR10492">
    <property type="match status" value="1"/>
</dbReference>
<comment type="caution">
    <text evidence="4">The sequence shown here is derived from an EMBL/GenBank/DDBJ whole genome shotgun (WGS) entry which is preliminary data.</text>
</comment>
<accession>A0A6G0VZA5</accession>
<sequence>MNLPVRNENASDTFEFSILRSYDNNRLQEFVEINLPKLVNDQKYAYRNRNESSRKNAPGGTGKSFLINLLLAQIRSSSKIVLAAASSGIAATLLSGGRTAHSTFKLPLNVLFDTEYVCPIRKNGPLGKIFQETSFVLWDDCTMSHRSHIEAIDRTLKDLRCNNKFMGGIAFIFAVYLCGGDDIFPAQLLKIGNGTLENENGYISVNHTIGRVVNNVEELIYTVHPDIFNLSNKSYQWLCERAIISPRNVTAVEINDIILLKFDGHSREYLSIDTVTSTDDGIHYPQEFFNSLSPSGFPPHKLKLKIGALITLLRYLQPLNLCNGTRLQIKSLRNNIIEAGHLKEKLHFSKNYSMIPSDLPFSFKRLQFPVKVSFAITINKAQGQTFKYVVVDLRTECFSHGQLYVAFSRTGDPNHLDFNFNRKYNKKHHNILRSFIKFLF</sequence>